<evidence type="ECO:0000313" key="1">
    <source>
        <dbReference type="EMBL" id="RAJ98469.1"/>
    </source>
</evidence>
<name>A0A327WZ36_9GAMM</name>
<accession>A0A327WZ36</accession>
<gene>
    <name evidence="1" type="ORF">B0I24_105222</name>
    <name evidence="2" type="ORF">CWE07_06655</name>
</gene>
<protein>
    <submittedName>
        <fullName evidence="1">Uncharacterized protein</fullName>
    </submittedName>
</protein>
<dbReference type="Proteomes" id="UP000287865">
    <property type="component" value="Unassembled WGS sequence"/>
</dbReference>
<dbReference type="RefSeq" id="WP_111569300.1">
    <property type="nucleotide sequence ID" value="NZ_PIPK01000005.1"/>
</dbReference>
<comment type="caution">
    <text evidence="1">The sequence shown here is derived from an EMBL/GenBank/DDBJ whole genome shotgun (WGS) entry which is preliminary data.</text>
</comment>
<dbReference type="EMBL" id="PIPK01000005">
    <property type="protein sequence ID" value="RUO24721.1"/>
    <property type="molecule type" value="Genomic_DNA"/>
</dbReference>
<evidence type="ECO:0000313" key="4">
    <source>
        <dbReference type="Proteomes" id="UP000287865"/>
    </source>
</evidence>
<evidence type="ECO:0000313" key="3">
    <source>
        <dbReference type="Proteomes" id="UP000249203"/>
    </source>
</evidence>
<reference evidence="1 3" key="2">
    <citation type="submission" date="2018-06" db="EMBL/GenBank/DDBJ databases">
        <title>Genomic Encyclopedia of Type Strains, Phase III (KMG-III): the genomes of soil and plant-associated and newly described type strains.</title>
        <authorList>
            <person name="Whitman W."/>
        </authorList>
    </citation>
    <scope>NUCLEOTIDE SEQUENCE [LARGE SCALE GENOMIC DNA]</scope>
    <source>
        <strain evidence="1 3">CGMCC 1.15366</strain>
    </source>
</reference>
<proteinExistence type="predicted"/>
<dbReference type="Proteomes" id="UP000249203">
    <property type="component" value="Unassembled WGS sequence"/>
</dbReference>
<reference evidence="2 4" key="1">
    <citation type="journal article" date="2018" name="Front. Microbiol.">
        <title>Genome-Based Analysis Reveals the Taxonomy and Diversity of the Family Idiomarinaceae.</title>
        <authorList>
            <person name="Liu Y."/>
            <person name="Lai Q."/>
            <person name="Shao Z."/>
        </authorList>
    </citation>
    <scope>NUCLEOTIDE SEQUENCE [LARGE SCALE GENOMIC DNA]</scope>
    <source>
        <strain evidence="2 4">CF12-14</strain>
    </source>
</reference>
<dbReference type="EMBL" id="QLMD01000005">
    <property type="protein sequence ID" value="RAJ98469.1"/>
    <property type="molecule type" value="Genomic_DNA"/>
</dbReference>
<evidence type="ECO:0000313" key="2">
    <source>
        <dbReference type="EMBL" id="RUO24721.1"/>
    </source>
</evidence>
<dbReference type="AlphaFoldDB" id="A0A327WZ36"/>
<sequence length="409" mass="45508">MSNYIWILDSSLALPLREESGVSTSYVVPKYFVPERPENLAGATIWIVFNNRKGSYLFGKIHINLVELFEDGINAGDVCLTVDSSRSLIFSQAIVSSSDSFKVDISETLNVGLHTIEESIVSSFIKIVINNVMVKLHRFPEETLKKMGSVPLRGDPLSKARALIAAASSAFCLDELWGSRSNGKMPPFANLAYQWISEYHKSEATKELASALSEIDPTRTLSFNKRSSSKKRSNDISVPRVDTNLALIDPDKIFARRFVAQDSTGSDHVDAVEKTERAEKRHQDMLREIASRFRLLGLKPMQSSSIDLFIPCSERSLVCELKTATIYNLISQSAKGLFQLGCYQEAMQTSGYGNTDQVLIIESTKQTALNAYVTKILTNYEIIVLFYHAEKPWPGKVSNGQATLESLAL</sequence>
<organism evidence="1 3">
    <name type="scientific">Aliidiomarina maris</name>
    <dbReference type="NCBI Taxonomy" id="531312"/>
    <lineage>
        <taxon>Bacteria</taxon>
        <taxon>Pseudomonadati</taxon>
        <taxon>Pseudomonadota</taxon>
        <taxon>Gammaproteobacteria</taxon>
        <taxon>Alteromonadales</taxon>
        <taxon>Idiomarinaceae</taxon>
        <taxon>Aliidiomarina</taxon>
    </lineage>
</organism>
<dbReference type="OrthoDB" id="9764212at2"/>
<keyword evidence="4" id="KW-1185">Reference proteome</keyword>